<accession>A0ABW5UDD4</accession>
<proteinExistence type="predicted"/>
<evidence type="ECO:0000256" key="1">
    <source>
        <dbReference type="PROSITE-ProRule" id="PRU00339"/>
    </source>
</evidence>
<dbReference type="Pfam" id="PF13432">
    <property type="entry name" value="TPR_16"/>
    <property type="match status" value="3"/>
</dbReference>
<keyword evidence="3" id="KW-1185">Reference proteome</keyword>
<comment type="caution">
    <text evidence="2">The sequence shown here is derived from an EMBL/GenBank/DDBJ whole genome shotgun (WGS) entry which is preliminary data.</text>
</comment>
<dbReference type="SUPFAM" id="SSF48452">
    <property type="entry name" value="TPR-like"/>
    <property type="match status" value="1"/>
</dbReference>
<keyword evidence="1" id="KW-0802">TPR repeat</keyword>
<name>A0ABW5UDD4_9SPHI</name>
<dbReference type="Gene3D" id="1.25.40.10">
    <property type="entry name" value="Tetratricopeptide repeat domain"/>
    <property type="match status" value="2"/>
</dbReference>
<feature type="repeat" description="TPR" evidence="1">
    <location>
        <begin position="58"/>
        <end position="91"/>
    </location>
</feature>
<gene>
    <name evidence="2" type="ORF">ACFSQ6_10720</name>
</gene>
<organism evidence="2 3">
    <name type="scientific">Sphingobacterium populi</name>
    <dbReference type="NCBI Taxonomy" id="1812824"/>
    <lineage>
        <taxon>Bacteria</taxon>
        <taxon>Pseudomonadati</taxon>
        <taxon>Bacteroidota</taxon>
        <taxon>Sphingobacteriia</taxon>
        <taxon>Sphingobacteriales</taxon>
        <taxon>Sphingobacteriaceae</taxon>
        <taxon>Sphingobacterium</taxon>
    </lineage>
</organism>
<dbReference type="InterPro" id="IPR011990">
    <property type="entry name" value="TPR-like_helical_dom_sf"/>
</dbReference>
<protein>
    <submittedName>
        <fullName evidence="2">Tetratricopeptide repeat protein</fullName>
    </submittedName>
</protein>
<dbReference type="PANTHER" id="PTHR12558">
    <property type="entry name" value="CELL DIVISION CYCLE 16,23,27"/>
    <property type="match status" value="1"/>
</dbReference>
<dbReference type="Pfam" id="PF13181">
    <property type="entry name" value="TPR_8"/>
    <property type="match status" value="2"/>
</dbReference>
<dbReference type="PANTHER" id="PTHR12558:SF44">
    <property type="entry name" value="TETRATRICOPEPTIDE REPEAT-CONTAINING PROTEIN"/>
    <property type="match status" value="1"/>
</dbReference>
<evidence type="ECO:0000313" key="2">
    <source>
        <dbReference type="EMBL" id="MFD2743867.1"/>
    </source>
</evidence>
<evidence type="ECO:0000313" key="3">
    <source>
        <dbReference type="Proteomes" id="UP001597418"/>
    </source>
</evidence>
<dbReference type="PROSITE" id="PS50005">
    <property type="entry name" value="TPR"/>
    <property type="match status" value="1"/>
</dbReference>
<dbReference type="Proteomes" id="UP001597418">
    <property type="component" value="Unassembled WGS sequence"/>
</dbReference>
<dbReference type="InterPro" id="IPR019734">
    <property type="entry name" value="TPR_rpt"/>
</dbReference>
<dbReference type="EMBL" id="JBHUMB010000013">
    <property type="protein sequence ID" value="MFD2743867.1"/>
    <property type="molecule type" value="Genomic_DNA"/>
</dbReference>
<dbReference type="SUPFAM" id="SSF81901">
    <property type="entry name" value="HCP-like"/>
    <property type="match status" value="1"/>
</dbReference>
<reference evidence="3" key="1">
    <citation type="journal article" date="2019" name="Int. J. Syst. Evol. Microbiol.">
        <title>The Global Catalogue of Microorganisms (GCM) 10K type strain sequencing project: providing services to taxonomists for standard genome sequencing and annotation.</title>
        <authorList>
            <consortium name="The Broad Institute Genomics Platform"/>
            <consortium name="The Broad Institute Genome Sequencing Center for Infectious Disease"/>
            <person name="Wu L."/>
            <person name="Ma J."/>
        </authorList>
    </citation>
    <scope>NUCLEOTIDE SEQUENCE [LARGE SCALE GENOMIC DNA]</scope>
    <source>
        <strain evidence="3">KCTC 42247</strain>
    </source>
</reference>
<dbReference type="SMART" id="SM00028">
    <property type="entry name" value="TPR"/>
    <property type="match status" value="9"/>
</dbReference>
<sequence length="560" mass="63756">MSILLIFAIFTRSEAQQTHPDTAYQQKLIEFQQLLQSGQIDAGVELLDNLIQEYPDYSEAYYAKSLLYAQMGDVETSLPFAQQAIRLKPKDLTYNNHLLGLYKSMGDGEAIVRTLNELLQYYPNNPAILREKMLMLHASDKSDEALAVYDEATKVIGNSDTLDVVKAEVLIDMGKLKEARTILEKWYQQRSPLREVYGTLAFVEEKLGNGKLAVKVLEDGLSITKNDNLYFDLADFHYKQNKKQNTYSVLQSAFRSDSIPYPEKYRVMSQIASSPDMLTLPQKQDLANMLVLKYPRIAENYNFKADILWQSQNLAEAKSLYLTSLGINPRQADTWRKLMNVEMAANQLSESIMHGQEALIHFPNNAVLFYFTGVAYFINQDTTAAREYLEAALDNSSNENDYVKSMIYGSLGDLYHALNMVKVSDAAYQEAIALDSTNASALNNLAYYWSVRKENLEKAAEYAQRATELEPASHTFMDTYAWVLFQQGKFKEALTWIERAMKGEKPSAVLLEHHGDILAELGKTKSAVTQWQKALNLAHEDKSVDVDKLKEKIREKKYID</sequence>